<sequence length="181" mass="19035">MSRSCLRRTFCVTPEFSRPIALARIPPEGRAETLRASPAECAALALRFGIPAVNRFSAALRLTPEAGGAVAIEGRIRAEVVQDCVVTLDPVVQQVDEAVHLRVLGAGETASEDPDTPDDVEAPGGVADLGEAVAEQLALVLDPYPRAPGAVLPDEAEGEPEAPEEPRPNPFAALSALRGRK</sequence>
<proteinExistence type="predicted"/>
<name>A0ABS5EFW0_9PROT</name>
<evidence type="ECO:0000313" key="3">
    <source>
        <dbReference type="Proteomes" id="UP000698752"/>
    </source>
</evidence>
<reference evidence="3" key="1">
    <citation type="journal article" date="2021" name="Syst. Appl. Microbiol.">
        <title>Roseomonas hellenica sp. nov., isolated from roots of wild-growing Alkanna tinctoria.</title>
        <authorList>
            <person name="Rat A."/>
            <person name="Naranjo H.D."/>
            <person name="Lebbe L."/>
            <person name="Cnockaert M."/>
            <person name="Krigas N."/>
            <person name="Grigoriadou K."/>
            <person name="Maloupa E."/>
            <person name="Willems A."/>
        </authorList>
    </citation>
    <scope>NUCLEOTIDE SEQUENCE [LARGE SCALE GENOMIC DNA]</scope>
    <source>
        <strain evidence="3">LMG 31159</strain>
    </source>
</reference>
<accession>A0ABS5EFW0</accession>
<evidence type="ECO:0000256" key="1">
    <source>
        <dbReference type="SAM" id="MobiDB-lite"/>
    </source>
</evidence>
<evidence type="ECO:0000313" key="2">
    <source>
        <dbReference type="EMBL" id="MBR0649918.1"/>
    </source>
</evidence>
<comment type="caution">
    <text evidence="2">The sequence shown here is derived from an EMBL/GenBank/DDBJ whole genome shotgun (WGS) entry which is preliminary data.</text>
</comment>
<feature type="compositionally biased region" description="Acidic residues" evidence="1">
    <location>
        <begin position="154"/>
        <end position="163"/>
    </location>
</feature>
<keyword evidence="3" id="KW-1185">Reference proteome</keyword>
<dbReference type="EMBL" id="JAAEDI010000009">
    <property type="protein sequence ID" value="MBR0649918.1"/>
    <property type="molecule type" value="Genomic_DNA"/>
</dbReference>
<dbReference type="InterPro" id="IPR003772">
    <property type="entry name" value="YceD"/>
</dbReference>
<dbReference type="Proteomes" id="UP000698752">
    <property type="component" value="Unassembled WGS sequence"/>
</dbReference>
<gene>
    <name evidence="2" type="ORF">GXW78_09605</name>
</gene>
<protein>
    <submittedName>
        <fullName evidence="2">DUF177 domain-containing protein</fullName>
    </submittedName>
</protein>
<organism evidence="2 3">
    <name type="scientific">Neoroseomonas terrae</name>
    <dbReference type="NCBI Taxonomy" id="424799"/>
    <lineage>
        <taxon>Bacteria</taxon>
        <taxon>Pseudomonadati</taxon>
        <taxon>Pseudomonadota</taxon>
        <taxon>Alphaproteobacteria</taxon>
        <taxon>Acetobacterales</taxon>
        <taxon>Acetobacteraceae</taxon>
        <taxon>Neoroseomonas</taxon>
    </lineage>
</organism>
<dbReference type="Pfam" id="PF02620">
    <property type="entry name" value="YceD"/>
    <property type="match status" value="1"/>
</dbReference>
<feature type="region of interest" description="Disordered" evidence="1">
    <location>
        <begin position="148"/>
        <end position="181"/>
    </location>
</feature>